<organism evidence="1 2">
    <name type="scientific">Thelohanellus kitauei</name>
    <name type="common">Myxosporean</name>
    <dbReference type="NCBI Taxonomy" id="669202"/>
    <lineage>
        <taxon>Eukaryota</taxon>
        <taxon>Metazoa</taxon>
        <taxon>Cnidaria</taxon>
        <taxon>Myxozoa</taxon>
        <taxon>Myxosporea</taxon>
        <taxon>Bivalvulida</taxon>
        <taxon>Platysporina</taxon>
        <taxon>Myxobolidae</taxon>
        <taxon>Thelohanellus</taxon>
    </lineage>
</organism>
<gene>
    <name evidence="1" type="ORF">RF11_16096</name>
</gene>
<comment type="caution">
    <text evidence="1">The sequence shown here is derived from an EMBL/GenBank/DDBJ whole genome shotgun (WGS) entry which is preliminary data.</text>
</comment>
<name>A0A0C2MVN6_THEKT</name>
<dbReference type="Proteomes" id="UP000031668">
    <property type="component" value="Unassembled WGS sequence"/>
</dbReference>
<proteinExistence type="predicted"/>
<reference evidence="1 2" key="1">
    <citation type="journal article" date="2014" name="Genome Biol. Evol.">
        <title>The genome of the myxosporean Thelohanellus kitauei shows adaptations to nutrient acquisition within its fish host.</title>
        <authorList>
            <person name="Yang Y."/>
            <person name="Xiong J."/>
            <person name="Zhou Z."/>
            <person name="Huo F."/>
            <person name="Miao W."/>
            <person name="Ran C."/>
            <person name="Liu Y."/>
            <person name="Zhang J."/>
            <person name="Feng J."/>
            <person name="Wang M."/>
            <person name="Wang M."/>
            <person name="Wang L."/>
            <person name="Yao B."/>
        </authorList>
    </citation>
    <scope>NUCLEOTIDE SEQUENCE [LARGE SCALE GENOMIC DNA]</scope>
    <source>
        <strain evidence="1">Wuqing</strain>
    </source>
</reference>
<evidence type="ECO:0000313" key="1">
    <source>
        <dbReference type="EMBL" id="KII65687.1"/>
    </source>
</evidence>
<protein>
    <submittedName>
        <fullName evidence="1">Uncharacterized protein</fullName>
    </submittedName>
</protein>
<dbReference type="AlphaFoldDB" id="A0A0C2MVN6"/>
<keyword evidence="2" id="KW-1185">Reference proteome</keyword>
<accession>A0A0C2MVN6</accession>
<sequence>MVRTRTAPSCRKHWLFTFCCKKLNKTKLDFTDEVFYMFIHEIRNLDTSIWKEINWESIWKTCDNGTHTPSPYALASIIRDHARDKLHIKIDYGSNVKDIIDKILNRS</sequence>
<evidence type="ECO:0000313" key="2">
    <source>
        <dbReference type="Proteomes" id="UP000031668"/>
    </source>
</evidence>
<dbReference type="EMBL" id="JWZT01003741">
    <property type="protein sequence ID" value="KII65687.1"/>
    <property type="molecule type" value="Genomic_DNA"/>
</dbReference>